<reference evidence="5" key="1">
    <citation type="submission" date="2025-08" db="UniProtKB">
        <authorList>
            <consortium name="RefSeq"/>
        </authorList>
    </citation>
    <scope>IDENTIFICATION</scope>
    <source>
        <tissue evidence="5">Adult</tissue>
    </source>
</reference>
<evidence type="ECO:0000256" key="1">
    <source>
        <dbReference type="ARBA" id="ARBA00004613"/>
    </source>
</evidence>
<dbReference type="InterPro" id="IPR035940">
    <property type="entry name" value="CAP_sf"/>
</dbReference>
<dbReference type="RefSeq" id="XP_011199151.3">
    <property type="nucleotide sequence ID" value="XM_011200849.4"/>
</dbReference>
<keyword evidence="2" id="KW-0964">Secreted</keyword>
<gene>
    <name evidence="5" type="primary">LOC105223201</name>
</gene>
<keyword evidence="4" id="KW-1185">Reference proteome</keyword>
<evidence type="ECO:0000313" key="5">
    <source>
        <dbReference type="RefSeq" id="XP_011199151.3"/>
    </source>
</evidence>
<dbReference type="SUPFAM" id="SSF55797">
    <property type="entry name" value="PR-1-like"/>
    <property type="match status" value="1"/>
</dbReference>
<comment type="subcellular location">
    <subcellularLocation>
        <location evidence="1">Secreted</location>
    </subcellularLocation>
</comment>
<dbReference type="Gene3D" id="3.40.33.10">
    <property type="entry name" value="CAP"/>
    <property type="match status" value="1"/>
</dbReference>
<sequence>MKCGTRRHTLCNQVKAHNCSNKSYHIYRSAELEDLDLRSQLIMAHNGLRERIASRMHVADMVLSKWSKRLASMAENWALQCRPYEDDECAHTSLPMNVRTLLNMSQANQEEMFVAMNRFCFTSLYLPRELLEIVFNRWYFEKDHMQAPKKINFQNQTLALLSGENNFTHLAYPRIRRIGCSVARYDNEYCIFCFYDPYYRHTEGMLFSHGPPATHCPWQYPLKDLNFPNMCTRNIFLDADEVNFVADKFHISTFLLAICLIQFSL</sequence>
<dbReference type="InterPro" id="IPR014044">
    <property type="entry name" value="CAP_dom"/>
</dbReference>
<dbReference type="GeneID" id="105223201"/>
<dbReference type="GO" id="GO:0005576">
    <property type="term" value="C:extracellular region"/>
    <property type="evidence" value="ECO:0007669"/>
    <property type="project" value="UniProtKB-SubCell"/>
</dbReference>
<feature type="domain" description="SCP" evidence="3">
    <location>
        <begin position="44"/>
        <end position="189"/>
    </location>
</feature>
<accession>A0A6I9UX43</accession>
<evidence type="ECO:0000313" key="4">
    <source>
        <dbReference type="Proteomes" id="UP001652620"/>
    </source>
</evidence>
<dbReference type="OrthoDB" id="414826at2759"/>
<name>A0A6I9UX43_BACDO</name>
<evidence type="ECO:0000259" key="3">
    <source>
        <dbReference type="Pfam" id="PF00188"/>
    </source>
</evidence>
<dbReference type="Proteomes" id="UP001652620">
    <property type="component" value="Chromosome 4"/>
</dbReference>
<dbReference type="InParanoid" id="A0A6I9UX43"/>
<dbReference type="AlphaFoldDB" id="A0A6I9UX43"/>
<proteinExistence type="predicted"/>
<protein>
    <submittedName>
        <fullName evidence="5">Uncharacterized protein LOC105223201</fullName>
    </submittedName>
</protein>
<dbReference type="Pfam" id="PF00188">
    <property type="entry name" value="CAP"/>
    <property type="match status" value="1"/>
</dbReference>
<dbReference type="KEGG" id="bdr:105223201"/>
<evidence type="ECO:0000256" key="2">
    <source>
        <dbReference type="ARBA" id="ARBA00022525"/>
    </source>
</evidence>
<organism evidence="4 5">
    <name type="scientific">Bactrocera dorsalis</name>
    <name type="common">Oriental fruit fly</name>
    <name type="synonym">Dacus dorsalis</name>
    <dbReference type="NCBI Taxonomy" id="27457"/>
    <lineage>
        <taxon>Eukaryota</taxon>
        <taxon>Metazoa</taxon>
        <taxon>Ecdysozoa</taxon>
        <taxon>Arthropoda</taxon>
        <taxon>Hexapoda</taxon>
        <taxon>Insecta</taxon>
        <taxon>Pterygota</taxon>
        <taxon>Neoptera</taxon>
        <taxon>Endopterygota</taxon>
        <taxon>Diptera</taxon>
        <taxon>Brachycera</taxon>
        <taxon>Muscomorpha</taxon>
        <taxon>Tephritoidea</taxon>
        <taxon>Tephritidae</taxon>
        <taxon>Bactrocera</taxon>
        <taxon>Bactrocera</taxon>
    </lineage>
</organism>